<accession>A0ACB9PIK6</accession>
<dbReference type="Proteomes" id="UP000828941">
    <property type="component" value="Chromosome 4"/>
</dbReference>
<evidence type="ECO:0000313" key="1">
    <source>
        <dbReference type="EMBL" id="KAI4348203.1"/>
    </source>
</evidence>
<proteinExistence type="predicted"/>
<evidence type="ECO:0000313" key="2">
    <source>
        <dbReference type="Proteomes" id="UP000828941"/>
    </source>
</evidence>
<reference evidence="1 2" key="1">
    <citation type="journal article" date="2022" name="DNA Res.">
        <title>Chromosomal-level genome assembly of the orchid tree Bauhinia variegata (Leguminosae; Cercidoideae) supports the allotetraploid origin hypothesis of Bauhinia.</title>
        <authorList>
            <person name="Zhong Y."/>
            <person name="Chen Y."/>
            <person name="Zheng D."/>
            <person name="Pang J."/>
            <person name="Liu Y."/>
            <person name="Luo S."/>
            <person name="Meng S."/>
            <person name="Qian L."/>
            <person name="Wei D."/>
            <person name="Dai S."/>
            <person name="Zhou R."/>
        </authorList>
    </citation>
    <scope>NUCLEOTIDE SEQUENCE [LARGE SCALE GENOMIC DNA]</scope>
    <source>
        <strain evidence="1">BV-YZ2020</strain>
    </source>
</reference>
<keyword evidence="2" id="KW-1185">Reference proteome</keyword>
<protein>
    <submittedName>
        <fullName evidence="1">Uncharacterized protein</fullName>
    </submittedName>
</protein>
<gene>
    <name evidence="1" type="ORF">L6164_008956</name>
</gene>
<comment type="caution">
    <text evidence="1">The sequence shown here is derived from an EMBL/GenBank/DDBJ whole genome shotgun (WGS) entry which is preliminary data.</text>
</comment>
<name>A0ACB9PIK6_BAUVA</name>
<organism evidence="1 2">
    <name type="scientific">Bauhinia variegata</name>
    <name type="common">Purple orchid tree</name>
    <name type="synonym">Phanera variegata</name>
    <dbReference type="NCBI Taxonomy" id="167791"/>
    <lineage>
        <taxon>Eukaryota</taxon>
        <taxon>Viridiplantae</taxon>
        <taxon>Streptophyta</taxon>
        <taxon>Embryophyta</taxon>
        <taxon>Tracheophyta</taxon>
        <taxon>Spermatophyta</taxon>
        <taxon>Magnoliopsida</taxon>
        <taxon>eudicotyledons</taxon>
        <taxon>Gunneridae</taxon>
        <taxon>Pentapetalae</taxon>
        <taxon>rosids</taxon>
        <taxon>fabids</taxon>
        <taxon>Fabales</taxon>
        <taxon>Fabaceae</taxon>
        <taxon>Cercidoideae</taxon>
        <taxon>Cercideae</taxon>
        <taxon>Bauhiniinae</taxon>
        <taxon>Bauhinia</taxon>
    </lineage>
</organism>
<sequence>MASENFSMVHPDDEKNGFSRPEMYKENLSGTVDAYDRHVFLCYKNHEVWPPRVEASDSDPFTKRLATTVRARKNDITIKTKITICEAREGTEFSDGDVLIFPEMIKYRGLNESNIDSFVEDVMVNGKPWAAGVQDVLSGSHVFVCAHGSRDVRCGVCGPVLIEKLNEEIELRGLKDQIFVRACSHIGGHKYAGNLIIYSPGPDGKIMGHWYGYVTPNDVPELLDQHIAKGEVIQRLWRGQMGPSVEEGKGTDAQKLPNVVDTSKTEKNLSNNENVGGCCQGVNGVSCCRSASFEQSNGTAETAEANKKQGRKMSWPGSVKLNERHILTGVAICGAVVAVSVAYKFYRRSG</sequence>
<dbReference type="EMBL" id="CM039429">
    <property type="protein sequence ID" value="KAI4348203.1"/>
    <property type="molecule type" value="Genomic_DNA"/>
</dbReference>